<evidence type="ECO:0000313" key="8">
    <source>
        <dbReference type="Proteomes" id="UP000198614"/>
    </source>
</evidence>
<protein>
    <submittedName>
        <fullName evidence="7">Succinate-semialdehyde dehydrogenase / glutarate-semialdehyde dehydrogenase</fullName>
    </submittedName>
</protein>
<dbReference type="EMBL" id="FNAX01000012">
    <property type="protein sequence ID" value="SDF93288.1"/>
    <property type="molecule type" value="Genomic_DNA"/>
</dbReference>
<dbReference type="FunFam" id="3.40.605.10:FF:000026">
    <property type="entry name" value="Aldehyde dehydrogenase, putative"/>
    <property type="match status" value="1"/>
</dbReference>
<dbReference type="Gene3D" id="3.40.605.10">
    <property type="entry name" value="Aldehyde Dehydrogenase, Chain A, domain 1"/>
    <property type="match status" value="1"/>
</dbReference>
<dbReference type="SUPFAM" id="SSF53720">
    <property type="entry name" value="ALDH-like"/>
    <property type="match status" value="1"/>
</dbReference>
<comment type="similarity">
    <text evidence="1 4">Belongs to the aldehyde dehydrogenase family.</text>
</comment>
<dbReference type="Gene3D" id="3.40.309.10">
    <property type="entry name" value="Aldehyde Dehydrogenase, Chain A, domain 2"/>
    <property type="match status" value="1"/>
</dbReference>
<feature type="domain" description="Aldehyde dehydrogenase" evidence="6">
    <location>
        <begin position="37"/>
        <end position="493"/>
    </location>
</feature>
<feature type="compositionally biased region" description="Low complexity" evidence="5">
    <location>
        <begin position="14"/>
        <end position="27"/>
    </location>
</feature>
<dbReference type="CDD" id="cd07103">
    <property type="entry name" value="ALDH_F5_SSADH_GabD"/>
    <property type="match status" value="1"/>
</dbReference>
<dbReference type="PANTHER" id="PTHR43353:SF5">
    <property type="entry name" value="SUCCINATE-SEMIALDEHYDE DEHYDROGENASE, MITOCHONDRIAL"/>
    <property type="match status" value="1"/>
</dbReference>
<dbReference type="Pfam" id="PF00171">
    <property type="entry name" value="Aldedh"/>
    <property type="match status" value="1"/>
</dbReference>
<feature type="compositionally biased region" description="Basic and acidic residues" evidence="5">
    <location>
        <begin position="1"/>
        <end position="13"/>
    </location>
</feature>
<evidence type="ECO:0000256" key="4">
    <source>
        <dbReference type="RuleBase" id="RU003345"/>
    </source>
</evidence>
<accession>A0A1G7Q491</accession>
<gene>
    <name evidence="7" type="ORF">SAMN05216260_112107</name>
</gene>
<evidence type="ECO:0000256" key="2">
    <source>
        <dbReference type="ARBA" id="ARBA00023002"/>
    </source>
</evidence>
<evidence type="ECO:0000256" key="5">
    <source>
        <dbReference type="SAM" id="MobiDB-lite"/>
    </source>
</evidence>
<dbReference type="InterPro" id="IPR016163">
    <property type="entry name" value="Ald_DH_C"/>
</dbReference>
<dbReference type="PROSITE" id="PS00687">
    <property type="entry name" value="ALDEHYDE_DEHYDR_GLU"/>
    <property type="match status" value="1"/>
</dbReference>
<feature type="region of interest" description="Disordered" evidence="5">
    <location>
        <begin position="1"/>
        <end position="27"/>
    </location>
</feature>
<dbReference type="GO" id="GO:0009450">
    <property type="term" value="P:gamma-aminobutyric acid catabolic process"/>
    <property type="evidence" value="ECO:0007669"/>
    <property type="project" value="TreeGrafter"/>
</dbReference>
<evidence type="ECO:0000259" key="6">
    <source>
        <dbReference type="Pfam" id="PF00171"/>
    </source>
</evidence>
<sequence>MSRTNRHEAKDAYGTHGTDGTDGGMTPHTDLFIGGRWRPGAGGARFDVVDPADLSVLARFAVATERDCLDAVDAAAAAQESWAASVPRERGELLRTAYDILTAEVEEFASLMVRENGKSWADALGEAHYAKEFFRWFAEEAVRVPGDYRLSPAGDKRIVVDRQPIGVSLLITPWNFPAAMATRKLAPALAAGCATVLKPAAETPLTAAYLVEVLRRAGVPDGVVNLVTPVPPGPAVRRMLDRPEVRKLSFTGSTEVGRELLRGCADTVVHASMELGGNAPLLVLPGADLELTVREALLAKLRNGGAACTAANRFYVHASLHEEFVARMDAALAEVTVGPGTDRRHTLGALVSLAERDKVAALVDAAVAQGATLVRGGHARPDGAFYEATLLTGVTHGSPLTRTEIFGPVTAVVRYEDVDEAVRMANDTVHGLMAYVFGEEREAVAVARRLEAGMVAVNRGVVSDPAAPFGGVKQSGLGREGGSEGILEFLEEKYLALTA</sequence>
<evidence type="ECO:0000313" key="7">
    <source>
        <dbReference type="EMBL" id="SDF93288.1"/>
    </source>
</evidence>
<keyword evidence="2 4" id="KW-0560">Oxidoreductase</keyword>
<evidence type="ECO:0000256" key="3">
    <source>
        <dbReference type="PROSITE-ProRule" id="PRU10007"/>
    </source>
</evidence>
<dbReference type="PANTHER" id="PTHR43353">
    <property type="entry name" value="SUCCINATE-SEMIALDEHYDE DEHYDROGENASE, MITOCHONDRIAL"/>
    <property type="match status" value="1"/>
</dbReference>
<evidence type="ECO:0000256" key="1">
    <source>
        <dbReference type="ARBA" id="ARBA00009986"/>
    </source>
</evidence>
<feature type="active site" evidence="3">
    <location>
        <position position="274"/>
    </location>
</feature>
<dbReference type="AlphaFoldDB" id="A0A1G7Q491"/>
<dbReference type="InterPro" id="IPR016162">
    <property type="entry name" value="Ald_DH_N"/>
</dbReference>
<organism evidence="7 8">
    <name type="scientific">Streptomyces griseoaurantiacus</name>
    <dbReference type="NCBI Taxonomy" id="68213"/>
    <lineage>
        <taxon>Bacteria</taxon>
        <taxon>Bacillati</taxon>
        <taxon>Actinomycetota</taxon>
        <taxon>Actinomycetes</taxon>
        <taxon>Kitasatosporales</taxon>
        <taxon>Streptomycetaceae</taxon>
        <taxon>Streptomyces</taxon>
        <taxon>Streptomyces aurantiacus group</taxon>
    </lineage>
</organism>
<dbReference type="InterPro" id="IPR016161">
    <property type="entry name" value="Ald_DH/histidinol_DH"/>
</dbReference>
<dbReference type="InterPro" id="IPR050740">
    <property type="entry name" value="Aldehyde_DH_Superfamily"/>
</dbReference>
<dbReference type="Proteomes" id="UP000198614">
    <property type="component" value="Unassembled WGS sequence"/>
</dbReference>
<dbReference type="InterPro" id="IPR029510">
    <property type="entry name" value="Ald_DH_CS_GLU"/>
</dbReference>
<proteinExistence type="inferred from homology"/>
<name>A0A1G7Q491_9ACTN</name>
<dbReference type="InterPro" id="IPR015590">
    <property type="entry name" value="Aldehyde_DH_dom"/>
</dbReference>
<dbReference type="FunFam" id="3.40.605.10:FF:000007">
    <property type="entry name" value="NAD/NADP-dependent betaine aldehyde dehydrogenase"/>
    <property type="match status" value="1"/>
</dbReference>
<reference evidence="7 8" key="1">
    <citation type="submission" date="2016-10" db="EMBL/GenBank/DDBJ databases">
        <authorList>
            <person name="de Groot N.N."/>
        </authorList>
    </citation>
    <scope>NUCLEOTIDE SEQUENCE [LARGE SCALE GENOMIC DNA]</scope>
    <source>
        <strain evidence="7 8">CGMCC 4.1859</strain>
    </source>
</reference>
<dbReference type="GO" id="GO:0004777">
    <property type="term" value="F:succinate-semialdehyde dehydrogenase (NAD+) activity"/>
    <property type="evidence" value="ECO:0007669"/>
    <property type="project" value="TreeGrafter"/>
</dbReference>